<reference evidence="1 2" key="1">
    <citation type="submission" date="2020-06" db="EMBL/GenBank/DDBJ databases">
        <title>Sulfitobacter algicola sp. nov., isolated from green algae.</title>
        <authorList>
            <person name="Wang C."/>
        </authorList>
    </citation>
    <scope>NUCLEOTIDE SEQUENCE [LARGE SCALE GENOMIC DNA]</scope>
    <source>
        <strain evidence="1 2">1151</strain>
    </source>
</reference>
<name>A0ABX2ITU2_9RHOB</name>
<organism evidence="1 2">
    <name type="scientific">Parasulfitobacter algicola</name>
    <dbReference type="NCBI Taxonomy" id="2614809"/>
    <lineage>
        <taxon>Bacteria</taxon>
        <taxon>Pseudomonadati</taxon>
        <taxon>Pseudomonadota</taxon>
        <taxon>Alphaproteobacteria</taxon>
        <taxon>Rhodobacterales</taxon>
        <taxon>Roseobacteraceae</taxon>
        <taxon>Parasulfitobacter</taxon>
    </lineage>
</organism>
<accession>A0ABX2ITU2</accession>
<dbReference type="RefSeq" id="WP_174139484.1">
    <property type="nucleotide sequence ID" value="NZ_JABUFE010000012.1"/>
</dbReference>
<keyword evidence="2" id="KW-1185">Reference proteome</keyword>
<protein>
    <submittedName>
        <fullName evidence="1">Uncharacterized protein</fullName>
    </submittedName>
</protein>
<proteinExistence type="predicted"/>
<gene>
    <name evidence="1" type="ORF">HRQ87_16175</name>
</gene>
<evidence type="ECO:0000313" key="2">
    <source>
        <dbReference type="Proteomes" id="UP000777935"/>
    </source>
</evidence>
<evidence type="ECO:0000313" key="1">
    <source>
        <dbReference type="EMBL" id="NSX56328.1"/>
    </source>
</evidence>
<sequence>MKRQQNTSSEYSIETLDAVRDRLTDELLKKLCKLNDLTIIPETSKNRLAKVIWRFKRDSKLIGNYNPNPQRKEFQNLHKSTEKFLNALDKLTCENRSQIDSEILNRPPFNSRFYFPEQMDYWNANENSVQKTKNLIKMISWAAERVSKGIEKELSYGKRTKNTHLDYFLMELADIFEEWAEEKASTQCYYSAKIDGYSGRYFRFVVLILDNFAPKSYHSHTALGKRIIRVLRV</sequence>
<dbReference type="Proteomes" id="UP000777935">
    <property type="component" value="Unassembled WGS sequence"/>
</dbReference>
<comment type="caution">
    <text evidence="1">The sequence shown here is derived from an EMBL/GenBank/DDBJ whole genome shotgun (WGS) entry which is preliminary data.</text>
</comment>
<dbReference type="EMBL" id="JABUFE010000012">
    <property type="protein sequence ID" value="NSX56328.1"/>
    <property type="molecule type" value="Genomic_DNA"/>
</dbReference>